<reference evidence="1" key="1">
    <citation type="submission" date="2006-09" db="EMBL/GenBank/DDBJ databases">
        <title>Complete sequence of Rhodopseudomonas palustris BisA53.</title>
        <authorList>
            <consortium name="US DOE Joint Genome Institute"/>
            <person name="Copeland A."/>
            <person name="Lucas S."/>
            <person name="Lapidus A."/>
            <person name="Barry K."/>
            <person name="Detter J.C."/>
            <person name="Glavina del Rio T."/>
            <person name="Hammon N."/>
            <person name="Israni S."/>
            <person name="Dalin E."/>
            <person name="Tice H."/>
            <person name="Pitluck S."/>
            <person name="Chain P."/>
            <person name="Malfatti S."/>
            <person name="Shin M."/>
            <person name="Vergez L."/>
            <person name="Schmutz J."/>
            <person name="Larimer F."/>
            <person name="Land M."/>
            <person name="Hauser L."/>
            <person name="Pelletier D.A."/>
            <person name="Kyrpides N."/>
            <person name="Kim E."/>
            <person name="Harwood C.S."/>
            <person name="Oda Y."/>
            <person name="Richardson P."/>
        </authorList>
    </citation>
    <scope>NUCLEOTIDE SEQUENCE [LARGE SCALE GENOMIC DNA]</scope>
    <source>
        <strain evidence="1">BisA53</strain>
    </source>
</reference>
<dbReference type="HOGENOM" id="CLU_180008_1_0_5"/>
<dbReference type="AlphaFoldDB" id="Q07P75"/>
<protein>
    <submittedName>
        <fullName evidence="1">Uncharacterized protein</fullName>
    </submittedName>
</protein>
<dbReference type="STRING" id="316055.RPE_2318"/>
<dbReference type="eggNOG" id="ENOG502ZKKC">
    <property type="taxonomic scope" value="Bacteria"/>
</dbReference>
<gene>
    <name evidence="1" type="ordered locus">RPE_2318</name>
</gene>
<proteinExistence type="predicted"/>
<name>Q07P75_RHOP5</name>
<evidence type="ECO:0000313" key="1">
    <source>
        <dbReference type="EMBL" id="ABJ06259.1"/>
    </source>
</evidence>
<organism evidence="1">
    <name type="scientific">Rhodopseudomonas palustris (strain BisA53)</name>
    <dbReference type="NCBI Taxonomy" id="316055"/>
    <lineage>
        <taxon>Bacteria</taxon>
        <taxon>Pseudomonadati</taxon>
        <taxon>Pseudomonadota</taxon>
        <taxon>Alphaproteobacteria</taxon>
        <taxon>Hyphomicrobiales</taxon>
        <taxon>Nitrobacteraceae</taxon>
        <taxon>Rhodopseudomonas</taxon>
    </lineage>
</organism>
<dbReference type="OrthoDB" id="8129183at2"/>
<accession>Q07P75</accession>
<dbReference type="KEGG" id="rpe:RPE_2318"/>
<sequence>MRKLIAFDDDTLDKLKQLARDRMATLQELADEAFSDLLKKHGIPIDLQDALRKSARSAVKRGRSRTREQAGR</sequence>
<dbReference type="EMBL" id="CP000463">
    <property type="protein sequence ID" value="ABJ06259.1"/>
    <property type="molecule type" value="Genomic_DNA"/>
</dbReference>